<accession>A0A7G9YSW0</accession>
<gene>
    <name evidence="1" type="ORF">FOHEAFGF_00018</name>
</gene>
<dbReference type="AlphaFoldDB" id="A0A7G9YSW0"/>
<sequence length="133" mass="15746">MDLYDYFIGKILVSKLLSAQQQPFITLCDYMLFLNETEARRKTEQESIEFIDKQVIDSMVYELYFKEKFEEDGLKTNLIGLVEHHLKDIDDLEMGEEKLRVVKEVVEGIENNRAIKEQIEQIKSHAWVKEIES</sequence>
<evidence type="ECO:0000313" key="1">
    <source>
        <dbReference type="EMBL" id="QNO51094.1"/>
    </source>
</evidence>
<organism evidence="1">
    <name type="scientific">Candidatus Methanophagaceae archaeon ANME-1 ERB6</name>
    <dbReference type="NCBI Taxonomy" id="2759912"/>
    <lineage>
        <taxon>Archaea</taxon>
        <taxon>Methanobacteriati</taxon>
        <taxon>Methanobacteriota</taxon>
        <taxon>Stenosarchaea group</taxon>
        <taxon>Methanomicrobia</taxon>
        <taxon>Candidatus Methanophagales</taxon>
        <taxon>Candidatus Methanophagaceae</taxon>
    </lineage>
</organism>
<protein>
    <submittedName>
        <fullName evidence="1">Uncharacterized protein</fullName>
    </submittedName>
</protein>
<dbReference type="EMBL" id="MT631460">
    <property type="protein sequence ID" value="QNO51094.1"/>
    <property type="molecule type" value="Genomic_DNA"/>
</dbReference>
<name>A0A7G9YSW0_9EURY</name>
<reference evidence="1" key="1">
    <citation type="submission" date="2020-06" db="EMBL/GenBank/DDBJ databases">
        <title>Unique genomic features of the anaerobic methanotrophic archaea.</title>
        <authorList>
            <person name="Chadwick G.L."/>
            <person name="Skennerton C.T."/>
            <person name="Laso-Perez R."/>
            <person name="Leu A.O."/>
            <person name="Speth D.R."/>
            <person name="Yu H."/>
            <person name="Morgan-Lang C."/>
            <person name="Hatzenpichler R."/>
            <person name="Goudeau D."/>
            <person name="Malmstrom R."/>
            <person name="Brazelton W.J."/>
            <person name="Woyke T."/>
            <person name="Hallam S.J."/>
            <person name="Tyson G.W."/>
            <person name="Wegener G."/>
            <person name="Boetius A."/>
            <person name="Orphan V."/>
        </authorList>
    </citation>
    <scope>NUCLEOTIDE SEQUENCE</scope>
</reference>
<proteinExistence type="predicted"/>